<keyword evidence="2" id="KW-1185">Reference proteome</keyword>
<evidence type="ECO:0000313" key="1">
    <source>
        <dbReference type="EnsemblMetazoa" id="tetur13g03260.1"/>
    </source>
</evidence>
<reference evidence="1" key="2">
    <citation type="submission" date="2015-06" db="UniProtKB">
        <authorList>
            <consortium name="EnsemblMetazoa"/>
        </authorList>
    </citation>
    <scope>IDENTIFICATION</scope>
</reference>
<protein>
    <submittedName>
        <fullName evidence="1">Uncharacterized protein</fullName>
    </submittedName>
</protein>
<reference evidence="2" key="1">
    <citation type="submission" date="2011-08" db="EMBL/GenBank/DDBJ databases">
        <authorList>
            <person name="Rombauts S."/>
        </authorList>
    </citation>
    <scope>NUCLEOTIDE SEQUENCE</scope>
    <source>
        <strain evidence="2">London</strain>
    </source>
</reference>
<dbReference type="Proteomes" id="UP000015104">
    <property type="component" value="Unassembled WGS sequence"/>
</dbReference>
<name>T1KKC6_TETUR</name>
<dbReference type="AlphaFoldDB" id="T1KKC6"/>
<proteinExistence type="predicted"/>
<evidence type="ECO:0000313" key="2">
    <source>
        <dbReference type="Proteomes" id="UP000015104"/>
    </source>
</evidence>
<accession>T1KKC6</accession>
<sequence>MINLAVWVKFSMLHVDTGLIGDNAGSE</sequence>
<dbReference type="HOGENOM" id="CLU_3415439_0_0_1"/>
<organism evidence="1 2">
    <name type="scientific">Tetranychus urticae</name>
    <name type="common">Two-spotted spider mite</name>
    <dbReference type="NCBI Taxonomy" id="32264"/>
    <lineage>
        <taxon>Eukaryota</taxon>
        <taxon>Metazoa</taxon>
        <taxon>Ecdysozoa</taxon>
        <taxon>Arthropoda</taxon>
        <taxon>Chelicerata</taxon>
        <taxon>Arachnida</taxon>
        <taxon>Acari</taxon>
        <taxon>Acariformes</taxon>
        <taxon>Trombidiformes</taxon>
        <taxon>Prostigmata</taxon>
        <taxon>Eleutherengona</taxon>
        <taxon>Raphignathae</taxon>
        <taxon>Tetranychoidea</taxon>
        <taxon>Tetranychidae</taxon>
        <taxon>Tetranychus</taxon>
    </lineage>
</organism>
<dbReference type="EMBL" id="CAEY01000175">
    <property type="status" value="NOT_ANNOTATED_CDS"/>
    <property type="molecule type" value="Genomic_DNA"/>
</dbReference>
<dbReference type="EnsemblMetazoa" id="tetur13g03260.1">
    <property type="protein sequence ID" value="tetur13g03260.1"/>
    <property type="gene ID" value="tetur13g03260"/>
</dbReference>